<organism evidence="1 2">
    <name type="scientific">Nitrospina watsonii</name>
    <dbReference type="NCBI Taxonomy" id="1323948"/>
    <lineage>
        <taxon>Bacteria</taxon>
        <taxon>Pseudomonadati</taxon>
        <taxon>Nitrospinota/Tectimicrobiota group</taxon>
        <taxon>Nitrospinota</taxon>
        <taxon>Nitrospinia</taxon>
        <taxon>Nitrospinales</taxon>
        <taxon>Nitrospinaceae</taxon>
        <taxon>Nitrospina</taxon>
    </lineage>
</organism>
<name>A0ABN8W5I3_9BACT</name>
<evidence type="ECO:0000313" key="2">
    <source>
        <dbReference type="Proteomes" id="UP001157733"/>
    </source>
</evidence>
<dbReference type="EMBL" id="OX336137">
    <property type="protein sequence ID" value="CAI2718623.1"/>
    <property type="molecule type" value="Genomic_DNA"/>
</dbReference>
<protein>
    <submittedName>
        <fullName evidence="1">Uncharacterized protein</fullName>
    </submittedName>
</protein>
<dbReference type="Proteomes" id="UP001157733">
    <property type="component" value="Chromosome"/>
</dbReference>
<accession>A0ABN8W5I3</accession>
<sequence length="240" mass="27572">MSVHLRSRQNAEVIRSRYTKPLVCLFVVLLLPAWVLAALPKHSAYHRFGGATLSVPFEYVVADCSHIRSQLFRKQNTHSVPATEVVASECNRDIEVTLPEVSDPSRFELVIEVNKGERWEHLDTIAITGFPRDMFKSFRQWAKEHKLMVADSEGKLEAFLKEQDIPYISAFGFEPPSPSAVMKVGKREYVFNEIETPFPKIWIKDDQVVFELRFLDQLSTNPLAQKELLQVLSQDINQNK</sequence>
<reference evidence="1 2" key="1">
    <citation type="submission" date="2022-09" db="EMBL/GenBank/DDBJ databases">
        <authorList>
            <person name="Kop L."/>
        </authorList>
    </citation>
    <scope>NUCLEOTIDE SEQUENCE [LARGE SCALE GENOMIC DNA]</scope>
    <source>
        <strain evidence="1 2">347</strain>
    </source>
</reference>
<proteinExistence type="predicted"/>
<keyword evidence="2" id="KW-1185">Reference proteome</keyword>
<gene>
    <name evidence="1" type="ORF">NSPWAT_1764</name>
</gene>
<evidence type="ECO:0000313" key="1">
    <source>
        <dbReference type="EMBL" id="CAI2718623.1"/>
    </source>
</evidence>